<dbReference type="InterPro" id="IPR001498">
    <property type="entry name" value="Impact_N"/>
</dbReference>
<dbReference type="InterPro" id="IPR036956">
    <property type="entry name" value="Impact_N_sf"/>
</dbReference>
<protein>
    <submittedName>
        <fullName evidence="4">YigZ family protein</fullName>
    </submittedName>
</protein>
<evidence type="ECO:0000259" key="2">
    <source>
        <dbReference type="Pfam" id="PF01205"/>
    </source>
</evidence>
<dbReference type="Proteomes" id="UP000635902">
    <property type="component" value="Unassembled WGS sequence"/>
</dbReference>
<evidence type="ECO:0000313" key="5">
    <source>
        <dbReference type="Proteomes" id="UP000635902"/>
    </source>
</evidence>
<organism evidence="4 5">
    <name type="scientific">Corynebacterium suicordis DSM 45110</name>
    <dbReference type="NCBI Taxonomy" id="1121369"/>
    <lineage>
        <taxon>Bacteria</taxon>
        <taxon>Bacillati</taxon>
        <taxon>Actinomycetota</taxon>
        <taxon>Actinomycetes</taxon>
        <taxon>Mycobacteriales</taxon>
        <taxon>Corynebacteriaceae</taxon>
        <taxon>Corynebacterium</taxon>
    </lineage>
</organism>
<name>A0ABR9ZLG4_9CORY</name>
<dbReference type="RefSeq" id="WP_194556680.1">
    <property type="nucleotide sequence ID" value="NZ_JADKMY010000002.1"/>
</dbReference>
<reference evidence="4 5" key="1">
    <citation type="submission" date="2020-10" db="EMBL/GenBank/DDBJ databases">
        <title>Novel species in genus Corynebacterium.</title>
        <authorList>
            <person name="Zhang G."/>
        </authorList>
    </citation>
    <scope>NUCLEOTIDE SEQUENCE [LARGE SCALE GENOMIC DNA]</scope>
    <source>
        <strain evidence="4 5">DSM 45110</strain>
    </source>
</reference>
<accession>A0ABR9ZLG4</accession>
<evidence type="ECO:0000259" key="3">
    <source>
        <dbReference type="Pfam" id="PF09186"/>
    </source>
</evidence>
<keyword evidence="5" id="KW-1185">Reference proteome</keyword>
<dbReference type="SUPFAM" id="SSF54980">
    <property type="entry name" value="EF-G C-terminal domain-like"/>
    <property type="match status" value="1"/>
</dbReference>
<dbReference type="EMBL" id="JADKMY010000002">
    <property type="protein sequence ID" value="MBF4553779.1"/>
    <property type="molecule type" value="Genomic_DNA"/>
</dbReference>
<gene>
    <name evidence="4" type="ORF">IRY30_06765</name>
</gene>
<dbReference type="InterPro" id="IPR023582">
    <property type="entry name" value="Impact"/>
</dbReference>
<feature type="domain" description="UPF0029" evidence="3">
    <location>
        <begin position="146"/>
        <end position="200"/>
    </location>
</feature>
<dbReference type="Pfam" id="PF01205">
    <property type="entry name" value="Impact_N"/>
    <property type="match status" value="1"/>
</dbReference>
<dbReference type="InterPro" id="IPR015269">
    <property type="entry name" value="UPF0029_Impact_C"/>
</dbReference>
<comment type="caution">
    <text evidence="4">The sequence shown here is derived from an EMBL/GenBank/DDBJ whole genome shotgun (WGS) entry which is preliminary data.</text>
</comment>
<dbReference type="InterPro" id="IPR035647">
    <property type="entry name" value="EFG_III/V"/>
</dbReference>
<evidence type="ECO:0000313" key="4">
    <source>
        <dbReference type="EMBL" id="MBF4553779.1"/>
    </source>
</evidence>
<dbReference type="PANTHER" id="PTHR16301:SF20">
    <property type="entry name" value="IMPACT FAMILY MEMBER YIGZ"/>
    <property type="match status" value="1"/>
</dbReference>
<dbReference type="Gene3D" id="3.30.70.240">
    <property type="match status" value="1"/>
</dbReference>
<proteinExistence type="inferred from homology"/>
<comment type="similarity">
    <text evidence="1">Belongs to the IMPACT family.</text>
</comment>
<dbReference type="InterPro" id="IPR015796">
    <property type="entry name" value="Impact_YigZ-like"/>
</dbReference>
<dbReference type="NCBIfam" id="TIGR00257">
    <property type="entry name" value="IMPACT_YIGZ"/>
    <property type="match status" value="1"/>
</dbReference>
<sequence>MPANHTPYLRPSTGEFSAEIEIKRSRFIALVQRTEDEEEARSFINDVTSRYPDARHHCTAYILQQDQALPIERSNDDGEPSGTAGQPILEVLRGTEMRDVTVVVVRYFGGVKLGTGGLVRAYQDAAKKALEQVTRVRRTPLWLYTVHAEHAEAGKWEAELRGEGVEIISTEFGADVEMTLGVGSGERGRLESAVARLSGGSAELQEAGHRWVDQPV</sequence>
<dbReference type="SUPFAM" id="SSF54211">
    <property type="entry name" value="Ribosomal protein S5 domain 2-like"/>
    <property type="match status" value="1"/>
</dbReference>
<dbReference type="Pfam" id="PF09186">
    <property type="entry name" value="DUF1949"/>
    <property type="match status" value="1"/>
</dbReference>
<dbReference type="Gene3D" id="3.30.230.30">
    <property type="entry name" value="Impact, N-terminal domain"/>
    <property type="match status" value="1"/>
</dbReference>
<dbReference type="InterPro" id="IPR020568">
    <property type="entry name" value="Ribosomal_Su5_D2-typ_SF"/>
</dbReference>
<dbReference type="PROSITE" id="PS00910">
    <property type="entry name" value="UPF0029"/>
    <property type="match status" value="1"/>
</dbReference>
<evidence type="ECO:0000256" key="1">
    <source>
        <dbReference type="ARBA" id="ARBA00007665"/>
    </source>
</evidence>
<dbReference type="PANTHER" id="PTHR16301">
    <property type="entry name" value="IMPACT-RELATED"/>
    <property type="match status" value="1"/>
</dbReference>
<feature type="domain" description="Impact N-terminal" evidence="2">
    <location>
        <begin position="23"/>
        <end position="130"/>
    </location>
</feature>
<dbReference type="InterPro" id="IPR020569">
    <property type="entry name" value="UPF0029_Impact_CS"/>
</dbReference>